<dbReference type="GeneID" id="70219148"/>
<dbReference type="Proteomes" id="UP000720189">
    <property type="component" value="Unassembled WGS sequence"/>
</dbReference>
<gene>
    <name evidence="1" type="ORF">BKA55DRAFT_531044</name>
</gene>
<protein>
    <submittedName>
        <fullName evidence="1">Uncharacterized protein</fullName>
    </submittedName>
</protein>
<comment type="caution">
    <text evidence="1">The sequence shown here is derived from an EMBL/GenBank/DDBJ whole genome shotgun (WGS) entry which is preliminary data.</text>
</comment>
<dbReference type="RefSeq" id="XP_046040827.1">
    <property type="nucleotide sequence ID" value="XM_046189194.1"/>
</dbReference>
<accession>A0A9P9JJX3</accession>
<evidence type="ECO:0000313" key="2">
    <source>
        <dbReference type="Proteomes" id="UP000720189"/>
    </source>
</evidence>
<proteinExistence type="predicted"/>
<feature type="non-terminal residue" evidence="1">
    <location>
        <position position="1"/>
    </location>
</feature>
<keyword evidence="2" id="KW-1185">Reference proteome</keyword>
<dbReference type="AlphaFoldDB" id="A0A9P9JJX3"/>
<reference evidence="1" key="1">
    <citation type="journal article" date="2021" name="Nat. Commun.">
        <title>Genetic determinants of endophytism in the Arabidopsis root mycobiome.</title>
        <authorList>
            <person name="Mesny F."/>
            <person name="Miyauchi S."/>
            <person name="Thiergart T."/>
            <person name="Pickel B."/>
            <person name="Atanasova L."/>
            <person name="Karlsson M."/>
            <person name="Huettel B."/>
            <person name="Barry K.W."/>
            <person name="Haridas S."/>
            <person name="Chen C."/>
            <person name="Bauer D."/>
            <person name="Andreopoulos W."/>
            <person name="Pangilinan J."/>
            <person name="LaButti K."/>
            <person name="Riley R."/>
            <person name="Lipzen A."/>
            <person name="Clum A."/>
            <person name="Drula E."/>
            <person name="Henrissat B."/>
            <person name="Kohler A."/>
            <person name="Grigoriev I.V."/>
            <person name="Martin F.M."/>
            <person name="Hacquard S."/>
        </authorList>
    </citation>
    <scope>NUCLEOTIDE SEQUENCE</scope>
    <source>
        <strain evidence="1">MPI-CAGE-AT-0023</strain>
    </source>
</reference>
<evidence type="ECO:0000313" key="1">
    <source>
        <dbReference type="EMBL" id="KAH7204847.1"/>
    </source>
</evidence>
<sequence length="53" mass="6218">LYNSISIVKYLKTGSIFNIKNLANNLYYNNKDIYKDNLGKEINFYSYLNSSNN</sequence>
<organism evidence="1 2">
    <name type="scientific">Fusarium redolens</name>
    <dbReference type="NCBI Taxonomy" id="48865"/>
    <lineage>
        <taxon>Eukaryota</taxon>
        <taxon>Fungi</taxon>
        <taxon>Dikarya</taxon>
        <taxon>Ascomycota</taxon>
        <taxon>Pezizomycotina</taxon>
        <taxon>Sordariomycetes</taxon>
        <taxon>Hypocreomycetidae</taxon>
        <taxon>Hypocreales</taxon>
        <taxon>Nectriaceae</taxon>
        <taxon>Fusarium</taxon>
        <taxon>Fusarium redolens species complex</taxon>
    </lineage>
</organism>
<name>A0A9P9JJX3_FUSRE</name>
<dbReference type="EMBL" id="JAGMUX010000042">
    <property type="protein sequence ID" value="KAH7204847.1"/>
    <property type="molecule type" value="Genomic_DNA"/>
</dbReference>